<reference evidence="12 13" key="1">
    <citation type="submission" date="2024-04" db="EMBL/GenBank/DDBJ databases">
        <authorList>
            <consortium name="Genoscope - CEA"/>
            <person name="William W."/>
        </authorList>
    </citation>
    <scope>NUCLEOTIDE SEQUENCE [LARGE SCALE GENOMIC DNA]</scope>
</reference>
<keyword evidence="3 9" id="KW-0812">Transmembrane</keyword>
<keyword evidence="7 9" id="KW-0675">Receptor</keyword>
<feature type="transmembrane region" description="Helical" evidence="10">
    <location>
        <begin position="197"/>
        <end position="220"/>
    </location>
</feature>
<dbReference type="InterPro" id="IPR017452">
    <property type="entry name" value="GPCR_Rhodpsn_7TM"/>
</dbReference>
<evidence type="ECO:0000256" key="6">
    <source>
        <dbReference type="ARBA" id="ARBA00023136"/>
    </source>
</evidence>
<dbReference type="GO" id="GO:0004993">
    <property type="term" value="F:G protein-coupled serotonin receptor activity"/>
    <property type="evidence" value="ECO:0007669"/>
    <property type="project" value="TreeGrafter"/>
</dbReference>
<dbReference type="PANTHER" id="PTHR24247:SF241">
    <property type="entry name" value="5-HYDROXYTRYPTAMINE RECEPTOR 2A-RELATED"/>
    <property type="match status" value="1"/>
</dbReference>
<dbReference type="PANTHER" id="PTHR24247">
    <property type="entry name" value="5-HYDROXYTRYPTAMINE RECEPTOR"/>
    <property type="match status" value="1"/>
</dbReference>
<evidence type="ECO:0000313" key="12">
    <source>
        <dbReference type="EMBL" id="CAL1527955.1"/>
    </source>
</evidence>
<dbReference type="PROSITE" id="PS50262">
    <property type="entry name" value="G_PROTEIN_RECEP_F1_2"/>
    <property type="match status" value="1"/>
</dbReference>
<dbReference type="AlphaFoldDB" id="A0AAV2H2W6"/>
<gene>
    <name evidence="12" type="ORF">GSLYS_00002125001</name>
</gene>
<organism evidence="12 13">
    <name type="scientific">Lymnaea stagnalis</name>
    <name type="common">Great pond snail</name>
    <name type="synonym">Helix stagnalis</name>
    <dbReference type="NCBI Taxonomy" id="6523"/>
    <lineage>
        <taxon>Eukaryota</taxon>
        <taxon>Metazoa</taxon>
        <taxon>Spiralia</taxon>
        <taxon>Lophotrochozoa</taxon>
        <taxon>Mollusca</taxon>
        <taxon>Gastropoda</taxon>
        <taxon>Heterobranchia</taxon>
        <taxon>Euthyneura</taxon>
        <taxon>Panpulmonata</taxon>
        <taxon>Hygrophila</taxon>
        <taxon>Lymnaeoidea</taxon>
        <taxon>Lymnaeidae</taxon>
        <taxon>Lymnaea</taxon>
    </lineage>
</organism>
<dbReference type="GO" id="GO:0030594">
    <property type="term" value="F:neurotransmitter receptor activity"/>
    <property type="evidence" value="ECO:0007669"/>
    <property type="project" value="TreeGrafter"/>
</dbReference>
<feature type="transmembrane region" description="Helical" evidence="10">
    <location>
        <begin position="37"/>
        <end position="59"/>
    </location>
</feature>
<dbReference type="GO" id="GO:0005886">
    <property type="term" value="C:plasma membrane"/>
    <property type="evidence" value="ECO:0007669"/>
    <property type="project" value="UniProtKB-SubCell"/>
</dbReference>
<accession>A0AAV2H2W6</accession>
<dbReference type="PROSITE" id="PS00237">
    <property type="entry name" value="G_PROTEIN_RECEP_F1_1"/>
    <property type="match status" value="1"/>
</dbReference>
<keyword evidence="2" id="KW-1003">Cell membrane</keyword>
<dbReference type="Proteomes" id="UP001497497">
    <property type="component" value="Unassembled WGS sequence"/>
</dbReference>
<evidence type="ECO:0000256" key="4">
    <source>
        <dbReference type="ARBA" id="ARBA00022989"/>
    </source>
</evidence>
<dbReference type="GO" id="GO:0030425">
    <property type="term" value="C:dendrite"/>
    <property type="evidence" value="ECO:0007669"/>
    <property type="project" value="TreeGrafter"/>
</dbReference>
<feature type="transmembrane region" description="Helical" evidence="10">
    <location>
        <begin position="126"/>
        <end position="151"/>
    </location>
</feature>
<feature type="domain" description="G-protein coupled receptors family 1 profile" evidence="11">
    <location>
        <begin position="1"/>
        <end position="248"/>
    </location>
</feature>
<comment type="caution">
    <text evidence="12">The sequence shown here is derived from an EMBL/GenBank/DDBJ whole genome shotgun (WGS) entry which is preliminary data.</text>
</comment>
<dbReference type="PRINTS" id="PR00237">
    <property type="entry name" value="GPCRRHODOPSN"/>
</dbReference>
<keyword evidence="8 9" id="KW-0807">Transducer</keyword>
<dbReference type="GO" id="GO:0007198">
    <property type="term" value="P:adenylate cyclase-inhibiting serotonin receptor signaling pathway"/>
    <property type="evidence" value="ECO:0007669"/>
    <property type="project" value="TreeGrafter"/>
</dbReference>
<comment type="subcellular location">
    <subcellularLocation>
        <location evidence="1">Cell membrane</location>
        <topology evidence="1">Multi-pass membrane protein</topology>
    </subcellularLocation>
</comment>
<keyword evidence="4 10" id="KW-1133">Transmembrane helix</keyword>
<sequence>MTSMAGSDVIIGTFVMPLSISEMAGNGEWQLGPVTCALRVVMDIVCCTLSIYHVVAMAVDRYLAVCRPWVYRSLTPRTAYVIILVCWMIPLLLVSVPILAGVHHAASDHVMRCALMKGVCVHSFSSTFLLLSFSVSFYIPITATLALYFVIARKIFRRGAAVVRSCSNRIQPGTPSEATSCATPVLTVDTLKSARTIGLVVICFVVSWLPFSVITPLGYFRSASFSSWSMRLVSWMGYMNSAWNPLLF</sequence>
<proteinExistence type="inferred from homology"/>
<evidence type="ECO:0000256" key="5">
    <source>
        <dbReference type="ARBA" id="ARBA00023040"/>
    </source>
</evidence>
<name>A0AAV2H2W6_LYMST</name>
<feature type="non-terminal residue" evidence="12">
    <location>
        <position position="248"/>
    </location>
</feature>
<dbReference type="GO" id="GO:0045202">
    <property type="term" value="C:synapse"/>
    <property type="evidence" value="ECO:0007669"/>
    <property type="project" value="GOC"/>
</dbReference>
<keyword evidence="6 10" id="KW-0472">Membrane</keyword>
<dbReference type="InterPro" id="IPR000276">
    <property type="entry name" value="GPCR_Rhodpsn"/>
</dbReference>
<evidence type="ECO:0000256" key="2">
    <source>
        <dbReference type="ARBA" id="ARBA00022475"/>
    </source>
</evidence>
<dbReference type="SUPFAM" id="SSF81321">
    <property type="entry name" value="Family A G protein-coupled receptor-like"/>
    <property type="match status" value="1"/>
</dbReference>
<comment type="similarity">
    <text evidence="9">Belongs to the G-protein coupled receptor 1 family.</text>
</comment>
<feature type="transmembrane region" description="Helical" evidence="10">
    <location>
        <begin position="80"/>
        <end position="106"/>
    </location>
</feature>
<protein>
    <recommendedName>
        <fullName evidence="11">G-protein coupled receptors family 1 profile domain-containing protein</fullName>
    </recommendedName>
</protein>
<dbReference type="GO" id="GO:0007268">
    <property type="term" value="P:chemical synaptic transmission"/>
    <property type="evidence" value="ECO:0007669"/>
    <property type="project" value="TreeGrafter"/>
</dbReference>
<dbReference type="EMBL" id="CAXITT010000025">
    <property type="protein sequence ID" value="CAL1527955.1"/>
    <property type="molecule type" value="Genomic_DNA"/>
</dbReference>
<dbReference type="Gene3D" id="1.20.1070.10">
    <property type="entry name" value="Rhodopsin 7-helix transmembrane proteins"/>
    <property type="match status" value="1"/>
</dbReference>
<evidence type="ECO:0000313" key="13">
    <source>
        <dbReference type="Proteomes" id="UP001497497"/>
    </source>
</evidence>
<dbReference type="Pfam" id="PF00001">
    <property type="entry name" value="7tm_1"/>
    <property type="match status" value="1"/>
</dbReference>
<evidence type="ECO:0000256" key="8">
    <source>
        <dbReference type="ARBA" id="ARBA00023224"/>
    </source>
</evidence>
<dbReference type="GO" id="GO:0007187">
    <property type="term" value="P:G protein-coupled receptor signaling pathway, coupled to cyclic nucleotide second messenger"/>
    <property type="evidence" value="ECO:0007669"/>
    <property type="project" value="TreeGrafter"/>
</dbReference>
<keyword evidence="13" id="KW-1185">Reference proteome</keyword>
<evidence type="ECO:0000256" key="7">
    <source>
        <dbReference type="ARBA" id="ARBA00023170"/>
    </source>
</evidence>
<keyword evidence="5 9" id="KW-0297">G-protein coupled receptor</keyword>
<evidence type="ECO:0000256" key="1">
    <source>
        <dbReference type="ARBA" id="ARBA00004651"/>
    </source>
</evidence>
<evidence type="ECO:0000256" key="3">
    <source>
        <dbReference type="ARBA" id="ARBA00022692"/>
    </source>
</evidence>
<evidence type="ECO:0000256" key="9">
    <source>
        <dbReference type="RuleBase" id="RU000688"/>
    </source>
</evidence>
<evidence type="ECO:0000256" key="10">
    <source>
        <dbReference type="SAM" id="Phobius"/>
    </source>
</evidence>
<evidence type="ECO:0000259" key="11">
    <source>
        <dbReference type="PROSITE" id="PS50262"/>
    </source>
</evidence>